<evidence type="ECO:0000313" key="4">
    <source>
        <dbReference type="Proteomes" id="UP001065265"/>
    </source>
</evidence>
<reference evidence="3" key="1">
    <citation type="submission" date="2022-02" db="EMBL/GenBank/DDBJ databases">
        <title>Qipengyuania spongiae sp. nov., isolated from marine sponge.</title>
        <authorList>
            <person name="Li Z."/>
            <person name="Zhang M."/>
        </authorList>
    </citation>
    <scope>NUCLEOTIDE SEQUENCE</scope>
    <source>
        <strain evidence="3">PHS-Z21</strain>
    </source>
</reference>
<gene>
    <name evidence="3" type="ORF">L1F33_01020</name>
</gene>
<proteinExistence type="predicted"/>
<dbReference type="RefSeq" id="WP_265559084.1">
    <property type="nucleotide sequence ID" value="NZ_CP092471.1"/>
</dbReference>
<accession>A0ABY5SYH6</accession>
<protein>
    <recommendedName>
        <fullName evidence="5">DUF4402 domain-containing protein</fullName>
    </recommendedName>
</protein>
<dbReference type="Proteomes" id="UP001065265">
    <property type="component" value="Chromosome"/>
</dbReference>
<dbReference type="EMBL" id="CP092471">
    <property type="protein sequence ID" value="UVI39578.1"/>
    <property type="molecule type" value="Genomic_DNA"/>
</dbReference>
<feature type="region of interest" description="Disordered" evidence="1">
    <location>
        <begin position="30"/>
        <end position="63"/>
    </location>
</feature>
<feature type="signal peptide" evidence="2">
    <location>
        <begin position="1"/>
        <end position="25"/>
    </location>
</feature>
<evidence type="ECO:0000256" key="1">
    <source>
        <dbReference type="SAM" id="MobiDB-lite"/>
    </source>
</evidence>
<evidence type="ECO:0000256" key="2">
    <source>
        <dbReference type="SAM" id="SignalP"/>
    </source>
</evidence>
<feature type="chain" id="PRO_5046800722" description="DUF4402 domain-containing protein" evidence="2">
    <location>
        <begin position="26"/>
        <end position="143"/>
    </location>
</feature>
<name>A0ABY5SYH6_9SPHN</name>
<keyword evidence="2" id="KW-0732">Signal</keyword>
<evidence type="ECO:0008006" key="5">
    <source>
        <dbReference type="Google" id="ProtNLM"/>
    </source>
</evidence>
<sequence>MKKKITSTFAFAVFGLAILGSPVVAQSSQALSPDRAKGQTAPSTIQDEAKTPDPASPADSTDLPVLLGATELETERGRATIVLNQQDIEGVVSDNVLGDYAAGDISLSDNALANFSGVGNFLFNTGAQNNLQAGMTLTITIEN</sequence>
<evidence type="ECO:0000313" key="3">
    <source>
        <dbReference type="EMBL" id="UVI39578.1"/>
    </source>
</evidence>
<organism evidence="3 4">
    <name type="scientific">Qipengyuania spongiae</name>
    <dbReference type="NCBI Taxonomy" id="2909673"/>
    <lineage>
        <taxon>Bacteria</taxon>
        <taxon>Pseudomonadati</taxon>
        <taxon>Pseudomonadota</taxon>
        <taxon>Alphaproteobacteria</taxon>
        <taxon>Sphingomonadales</taxon>
        <taxon>Erythrobacteraceae</taxon>
        <taxon>Qipengyuania</taxon>
    </lineage>
</organism>
<keyword evidence="4" id="KW-1185">Reference proteome</keyword>